<dbReference type="OrthoDB" id="5857298at2759"/>
<dbReference type="InterPro" id="IPR035940">
    <property type="entry name" value="CAP_sf"/>
</dbReference>
<name>A0A0B1SB39_OESDE</name>
<reference evidence="3 4" key="1">
    <citation type="submission" date="2014-03" db="EMBL/GenBank/DDBJ databases">
        <title>Draft genome of the hookworm Oesophagostomum dentatum.</title>
        <authorList>
            <person name="Mitreva M."/>
        </authorList>
    </citation>
    <scope>NUCLEOTIDE SEQUENCE [LARGE SCALE GENOMIC DNA]</scope>
    <source>
        <strain evidence="3 4">OD-Hann</strain>
    </source>
</reference>
<dbReference type="SUPFAM" id="SSF55797">
    <property type="entry name" value="PR-1-like"/>
    <property type="match status" value="1"/>
</dbReference>
<evidence type="ECO:0000313" key="4">
    <source>
        <dbReference type="Proteomes" id="UP000053660"/>
    </source>
</evidence>
<dbReference type="Gene3D" id="3.40.33.10">
    <property type="entry name" value="CAP"/>
    <property type="match status" value="1"/>
</dbReference>
<dbReference type="EMBL" id="KN599475">
    <property type="protein sequence ID" value="KHJ80757.1"/>
    <property type="molecule type" value="Genomic_DNA"/>
</dbReference>
<feature type="domain" description="SCP" evidence="2">
    <location>
        <begin position="13"/>
        <end position="76"/>
    </location>
</feature>
<dbReference type="Proteomes" id="UP000053660">
    <property type="component" value="Unassembled WGS sequence"/>
</dbReference>
<proteinExistence type="predicted"/>
<accession>A0A0B1SB39</accession>
<organism evidence="3 4">
    <name type="scientific">Oesophagostomum dentatum</name>
    <name type="common">Nodular worm</name>
    <dbReference type="NCBI Taxonomy" id="61180"/>
    <lineage>
        <taxon>Eukaryota</taxon>
        <taxon>Metazoa</taxon>
        <taxon>Ecdysozoa</taxon>
        <taxon>Nematoda</taxon>
        <taxon>Chromadorea</taxon>
        <taxon>Rhabditida</taxon>
        <taxon>Rhabditina</taxon>
        <taxon>Rhabditomorpha</taxon>
        <taxon>Strongyloidea</taxon>
        <taxon>Strongylidae</taxon>
        <taxon>Oesophagostomum</taxon>
    </lineage>
</organism>
<dbReference type="AlphaFoldDB" id="A0A0B1SB39"/>
<evidence type="ECO:0000256" key="1">
    <source>
        <dbReference type="SAM" id="MobiDB-lite"/>
    </source>
</evidence>
<feature type="non-terminal residue" evidence="3">
    <location>
        <position position="146"/>
    </location>
</feature>
<evidence type="ECO:0000313" key="3">
    <source>
        <dbReference type="EMBL" id="KHJ80757.1"/>
    </source>
</evidence>
<feature type="compositionally biased region" description="Low complexity" evidence="1">
    <location>
        <begin position="130"/>
        <end position="146"/>
    </location>
</feature>
<dbReference type="CDD" id="cd05380">
    <property type="entry name" value="CAP_euk"/>
    <property type="match status" value="1"/>
</dbReference>
<evidence type="ECO:0000259" key="2">
    <source>
        <dbReference type="Pfam" id="PF00188"/>
    </source>
</evidence>
<feature type="region of interest" description="Disordered" evidence="1">
    <location>
        <begin position="122"/>
        <end position="146"/>
    </location>
</feature>
<keyword evidence="4" id="KW-1185">Reference proteome</keyword>
<dbReference type="Pfam" id="PF00188">
    <property type="entry name" value="CAP"/>
    <property type="match status" value="1"/>
</dbReference>
<protein>
    <recommendedName>
        <fullName evidence="2">SCP domain-containing protein</fullName>
    </recommendedName>
</protein>
<sequence>MTQNIVSWQGFTTKPSSMIKFSMDSWWDAGKRLGVSDSQQYESRLRNFADMVYSKTTKIGCAYNVCGKEMTFSCLYNANIENTKDPMWETGTACKTADDCTTYDNSGCEDGLCTVGSETNVTETPEFTNTPEAPETTVVPTAETPS</sequence>
<dbReference type="InterPro" id="IPR014044">
    <property type="entry name" value="CAP_dom"/>
</dbReference>
<gene>
    <name evidence="3" type="ORF">OESDEN_19564</name>
</gene>